<name>A0A836IB03_9TRYP</name>
<protein>
    <submittedName>
        <fullName evidence="2">Uncharacterized protein</fullName>
    </submittedName>
</protein>
<gene>
    <name evidence="2" type="ORF">JKF63_05207</name>
</gene>
<dbReference type="EMBL" id="JAFJZO010000016">
    <property type="protein sequence ID" value="KAG5508709.1"/>
    <property type="molecule type" value="Genomic_DNA"/>
</dbReference>
<organism evidence="2 3">
    <name type="scientific">Porcisia hertigi</name>
    <dbReference type="NCBI Taxonomy" id="2761500"/>
    <lineage>
        <taxon>Eukaryota</taxon>
        <taxon>Discoba</taxon>
        <taxon>Euglenozoa</taxon>
        <taxon>Kinetoplastea</taxon>
        <taxon>Metakinetoplastina</taxon>
        <taxon>Trypanosomatida</taxon>
        <taxon>Trypanosomatidae</taxon>
        <taxon>Leishmaniinae</taxon>
        <taxon>Porcisia</taxon>
    </lineage>
</organism>
<dbReference type="RefSeq" id="XP_067758177.1">
    <property type="nucleotide sequence ID" value="XM_067901175.1"/>
</dbReference>
<evidence type="ECO:0000313" key="2">
    <source>
        <dbReference type="EMBL" id="KAG5508709.1"/>
    </source>
</evidence>
<dbReference type="AlphaFoldDB" id="A0A836IB03"/>
<feature type="compositionally biased region" description="Polar residues" evidence="1">
    <location>
        <begin position="81"/>
        <end position="92"/>
    </location>
</feature>
<accession>A0A836IB03</accession>
<feature type="region of interest" description="Disordered" evidence="1">
    <location>
        <begin position="64"/>
        <end position="92"/>
    </location>
</feature>
<sequence>MLRRSAQRLTFMSPVDLYALDKRSSFSSYTQYADACALSRSYQRCSPGERFKFEERVKAINDEIELSSQEEDELRGHDTLEGQTPTGGMTQE</sequence>
<dbReference type="KEGG" id="phet:94291252"/>
<comment type="caution">
    <text evidence="2">The sequence shown here is derived from an EMBL/GenBank/DDBJ whole genome shotgun (WGS) entry which is preliminary data.</text>
</comment>
<dbReference type="GeneID" id="94291252"/>
<evidence type="ECO:0000256" key="1">
    <source>
        <dbReference type="SAM" id="MobiDB-lite"/>
    </source>
</evidence>
<reference evidence="2 3" key="1">
    <citation type="submission" date="2021-02" db="EMBL/GenBank/DDBJ databases">
        <title>Porcisia hertigi Genome sequencing and assembly.</title>
        <authorList>
            <person name="Almutairi H."/>
            <person name="Gatherer D."/>
        </authorList>
    </citation>
    <scope>NUCLEOTIDE SEQUENCE [LARGE SCALE GENOMIC DNA]</scope>
    <source>
        <strain evidence="2 3">C119</strain>
    </source>
</reference>
<keyword evidence="3" id="KW-1185">Reference proteome</keyword>
<evidence type="ECO:0000313" key="3">
    <source>
        <dbReference type="Proteomes" id="UP000674318"/>
    </source>
</evidence>
<dbReference type="Proteomes" id="UP000674318">
    <property type="component" value="Unassembled WGS sequence"/>
</dbReference>
<feature type="compositionally biased region" description="Acidic residues" evidence="1">
    <location>
        <begin position="64"/>
        <end position="73"/>
    </location>
</feature>
<proteinExistence type="predicted"/>
<dbReference type="OrthoDB" id="259262at2759"/>